<organism evidence="8">
    <name type="scientific">Brassica cretica</name>
    <name type="common">Mustard</name>
    <dbReference type="NCBI Taxonomy" id="69181"/>
    <lineage>
        <taxon>Eukaryota</taxon>
        <taxon>Viridiplantae</taxon>
        <taxon>Streptophyta</taxon>
        <taxon>Embryophyta</taxon>
        <taxon>Tracheophyta</taxon>
        <taxon>Spermatophyta</taxon>
        <taxon>Magnoliopsida</taxon>
        <taxon>eudicotyledons</taxon>
        <taxon>Gunneridae</taxon>
        <taxon>Pentapetalae</taxon>
        <taxon>rosids</taxon>
        <taxon>malvids</taxon>
        <taxon>Brassicales</taxon>
        <taxon>Brassicaceae</taxon>
        <taxon>Brassiceae</taxon>
        <taxon>Brassica</taxon>
    </lineage>
</organism>
<dbReference type="Pfam" id="PF05938">
    <property type="entry name" value="Self-incomp_S1"/>
    <property type="match status" value="1"/>
</dbReference>
<dbReference type="GO" id="GO:0005576">
    <property type="term" value="C:extracellular region"/>
    <property type="evidence" value="ECO:0007669"/>
    <property type="project" value="UniProtKB-SubCell"/>
</dbReference>
<proteinExistence type="inferred from homology"/>
<keyword evidence="3 6" id="KW-0713">Self-incompatibility</keyword>
<evidence type="ECO:0000256" key="7">
    <source>
        <dbReference type="SAM" id="MobiDB-lite"/>
    </source>
</evidence>
<evidence type="ECO:0000256" key="4">
    <source>
        <dbReference type="ARBA" id="ARBA00022525"/>
    </source>
</evidence>
<keyword evidence="4 6" id="KW-0964">Secreted</keyword>
<dbReference type="EMBL" id="QGKY02001015">
    <property type="protein sequence ID" value="KAF2574741.1"/>
    <property type="molecule type" value="Genomic_DNA"/>
</dbReference>
<evidence type="ECO:0000256" key="6">
    <source>
        <dbReference type="RuleBase" id="RU367044"/>
    </source>
</evidence>
<comment type="subcellular location">
    <subcellularLocation>
        <location evidence="1 6">Secreted</location>
    </subcellularLocation>
</comment>
<dbReference type="AlphaFoldDB" id="A0A8S9IXU1"/>
<comment type="similarity">
    <text evidence="2 6">Belongs to the plant self-incompatibility (S1) protein family.</text>
</comment>
<sequence>MPLDHLDSASTDLDHPDLEGSSQDRPSRDRKKAQIELASPDPGQDDATMAEPDDSSTKDKPGWINGEDTDLKPADETEDELEPAEESMLELKPAEVIVDELDELTLDVSDVVAEAPGPGSGGDSFFPLSKKHVIIHNVVKNRQTLNVHCKSDDDDLGLIHIPWNHYWGFRFRVNIWSTTMFRCHFT</sequence>
<dbReference type="InterPro" id="IPR010264">
    <property type="entry name" value="Self-incomp_S1"/>
</dbReference>
<keyword evidence="5" id="KW-0732">Signal</keyword>
<dbReference type="GO" id="GO:0060320">
    <property type="term" value="P:rejection of self pollen"/>
    <property type="evidence" value="ECO:0007669"/>
    <property type="project" value="UniProtKB-KW"/>
</dbReference>
<protein>
    <recommendedName>
        <fullName evidence="6">S-protein homolog</fullName>
    </recommendedName>
</protein>
<feature type="region of interest" description="Disordered" evidence="7">
    <location>
        <begin position="1"/>
        <end position="86"/>
    </location>
</feature>
<feature type="compositionally biased region" description="Basic and acidic residues" evidence="7">
    <location>
        <begin position="1"/>
        <end position="18"/>
    </location>
</feature>
<evidence type="ECO:0000256" key="3">
    <source>
        <dbReference type="ARBA" id="ARBA00022471"/>
    </source>
</evidence>
<comment type="caution">
    <text evidence="8">The sequence shown here is derived from an EMBL/GenBank/DDBJ whole genome shotgun (WGS) entry which is preliminary data.</text>
</comment>
<evidence type="ECO:0000313" key="8">
    <source>
        <dbReference type="EMBL" id="KAF2574741.1"/>
    </source>
</evidence>
<evidence type="ECO:0000256" key="1">
    <source>
        <dbReference type="ARBA" id="ARBA00004613"/>
    </source>
</evidence>
<evidence type="ECO:0000256" key="5">
    <source>
        <dbReference type="ARBA" id="ARBA00022729"/>
    </source>
</evidence>
<name>A0A8S9IXU1_BRACR</name>
<evidence type="ECO:0000256" key="2">
    <source>
        <dbReference type="ARBA" id="ARBA00005581"/>
    </source>
</evidence>
<feature type="compositionally biased region" description="Acidic residues" evidence="7">
    <location>
        <begin position="76"/>
        <end position="86"/>
    </location>
</feature>
<dbReference type="PANTHER" id="PTHR31232:SF121">
    <property type="entry name" value="S-PROTEIN HOMOLOG"/>
    <property type="match status" value="1"/>
</dbReference>
<gene>
    <name evidence="8" type="ORF">F2Q70_00001227</name>
</gene>
<dbReference type="PANTHER" id="PTHR31232">
    <property type="match status" value="1"/>
</dbReference>
<reference evidence="8" key="1">
    <citation type="submission" date="2019-12" db="EMBL/GenBank/DDBJ databases">
        <title>Genome sequencing and annotation of Brassica cretica.</title>
        <authorList>
            <person name="Studholme D.J."/>
            <person name="Sarris P.F."/>
        </authorList>
    </citation>
    <scope>NUCLEOTIDE SEQUENCE</scope>
    <source>
        <strain evidence="8">PFS-102/07</strain>
        <tissue evidence="8">Leaf</tissue>
    </source>
</reference>
<accession>A0A8S9IXU1</accession>